<dbReference type="CDD" id="cd09891">
    <property type="entry name" value="NGN_Bact_1"/>
    <property type="match status" value="1"/>
</dbReference>
<dbReference type="Proteomes" id="UP000824241">
    <property type="component" value="Unassembled WGS sequence"/>
</dbReference>
<dbReference type="Pfam" id="PF00467">
    <property type="entry name" value="KOW"/>
    <property type="match status" value="1"/>
</dbReference>
<name>A0A9D1DWV9_9FIRM</name>
<protein>
    <recommendedName>
        <fullName evidence="5 6">Transcription termination/antitermination protein NusG</fullName>
    </recommendedName>
</protein>
<keyword evidence="1 5" id="KW-0806">Transcription termination</keyword>
<dbReference type="InterPro" id="IPR014722">
    <property type="entry name" value="Rib_uL2_dom2"/>
</dbReference>
<evidence type="ECO:0000256" key="2">
    <source>
        <dbReference type="ARBA" id="ARBA00022814"/>
    </source>
</evidence>
<evidence type="ECO:0000313" key="10">
    <source>
        <dbReference type="EMBL" id="HIR60463.1"/>
    </source>
</evidence>
<dbReference type="AlphaFoldDB" id="A0A9D1DWV9"/>
<comment type="similarity">
    <text evidence="5 7">Belongs to the NusG family.</text>
</comment>
<dbReference type="PANTHER" id="PTHR30265">
    <property type="entry name" value="RHO-INTERACTING TRANSCRIPTION TERMINATION FACTOR NUSG"/>
    <property type="match status" value="1"/>
</dbReference>
<dbReference type="InterPro" id="IPR001062">
    <property type="entry name" value="Transcrpt_antiterm_NusG"/>
</dbReference>
<dbReference type="InterPro" id="IPR043425">
    <property type="entry name" value="NusG-like"/>
</dbReference>
<dbReference type="InterPro" id="IPR008991">
    <property type="entry name" value="Translation_prot_SH3-like_sf"/>
</dbReference>
<dbReference type="PRINTS" id="PR00338">
    <property type="entry name" value="NUSGTNSCPFCT"/>
</dbReference>
<comment type="function">
    <text evidence="5 7">Participates in transcription elongation, termination and antitermination.</text>
</comment>
<keyword evidence="2 5" id="KW-0889">Transcription antitermination</keyword>
<dbReference type="GO" id="GO:0032784">
    <property type="term" value="P:regulation of DNA-templated transcription elongation"/>
    <property type="evidence" value="ECO:0007669"/>
    <property type="project" value="InterPro"/>
</dbReference>
<dbReference type="InterPro" id="IPR006645">
    <property type="entry name" value="NGN-like_dom"/>
</dbReference>
<reference evidence="10" key="1">
    <citation type="submission" date="2020-10" db="EMBL/GenBank/DDBJ databases">
        <authorList>
            <person name="Gilroy R."/>
        </authorList>
    </citation>
    <scope>NUCLEOTIDE SEQUENCE</scope>
    <source>
        <strain evidence="10">CHK189-12415</strain>
    </source>
</reference>
<proteinExistence type="inferred from homology"/>
<evidence type="ECO:0000256" key="7">
    <source>
        <dbReference type="RuleBase" id="RU000538"/>
    </source>
</evidence>
<evidence type="ECO:0000256" key="5">
    <source>
        <dbReference type="HAMAP-Rule" id="MF_00948"/>
    </source>
</evidence>
<dbReference type="Gene3D" id="2.30.30.30">
    <property type="match status" value="1"/>
</dbReference>
<feature type="domain" description="NusG-like N-terminal" evidence="8">
    <location>
        <begin position="4"/>
        <end position="112"/>
    </location>
</feature>
<comment type="caution">
    <text evidence="10">The sequence shown here is derived from an EMBL/GenBank/DDBJ whole genome shotgun (WGS) entry which is preliminary data.</text>
</comment>
<keyword evidence="3 5" id="KW-0805">Transcription regulation</keyword>
<dbReference type="GO" id="GO:0031564">
    <property type="term" value="P:transcription antitermination"/>
    <property type="evidence" value="ECO:0007669"/>
    <property type="project" value="UniProtKB-UniRule"/>
</dbReference>
<gene>
    <name evidence="5 10" type="primary">nusG</name>
    <name evidence="10" type="ORF">IAB37_02650</name>
</gene>
<dbReference type="PANTHER" id="PTHR30265:SF2">
    <property type="entry name" value="TRANSCRIPTION TERMINATION_ANTITERMINATION PROTEIN NUSG"/>
    <property type="match status" value="1"/>
</dbReference>
<evidence type="ECO:0000256" key="3">
    <source>
        <dbReference type="ARBA" id="ARBA00023015"/>
    </source>
</evidence>
<dbReference type="InterPro" id="IPR036735">
    <property type="entry name" value="NGN_dom_sf"/>
</dbReference>
<dbReference type="InterPro" id="IPR047050">
    <property type="entry name" value="NGN"/>
</dbReference>
<evidence type="ECO:0000256" key="1">
    <source>
        <dbReference type="ARBA" id="ARBA00022472"/>
    </source>
</evidence>
<evidence type="ECO:0000313" key="11">
    <source>
        <dbReference type="Proteomes" id="UP000824241"/>
    </source>
</evidence>
<reference evidence="10" key="2">
    <citation type="journal article" date="2021" name="PeerJ">
        <title>Extensive microbial diversity within the chicken gut microbiome revealed by metagenomics and culture.</title>
        <authorList>
            <person name="Gilroy R."/>
            <person name="Ravi A."/>
            <person name="Getino M."/>
            <person name="Pursley I."/>
            <person name="Horton D.L."/>
            <person name="Alikhan N.F."/>
            <person name="Baker D."/>
            <person name="Gharbi K."/>
            <person name="Hall N."/>
            <person name="Watson M."/>
            <person name="Adriaenssens E.M."/>
            <person name="Foster-Nyarko E."/>
            <person name="Jarju S."/>
            <person name="Secka A."/>
            <person name="Antonio M."/>
            <person name="Oren A."/>
            <person name="Chaudhuri R.R."/>
            <person name="La Ragione R."/>
            <person name="Hildebrand F."/>
            <person name="Pallen M.J."/>
        </authorList>
    </citation>
    <scope>NUCLEOTIDE SEQUENCE</scope>
    <source>
        <strain evidence="10">CHK189-12415</strain>
    </source>
</reference>
<dbReference type="Pfam" id="PF02357">
    <property type="entry name" value="NusG"/>
    <property type="match status" value="1"/>
</dbReference>
<dbReference type="SMART" id="SM00738">
    <property type="entry name" value="NGN"/>
    <property type="match status" value="1"/>
</dbReference>
<dbReference type="SUPFAM" id="SSF50104">
    <property type="entry name" value="Translation proteins SH3-like domain"/>
    <property type="match status" value="1"/>
</dbReference>
<feature type="domain" description="KOW" evidence="9">
    <location>
        <begin position="118"/>
        <end position="145"/>
    </location>
</feature>
<dbReference type="Gene3D" id="3.30.70.940">
    <property type="entry name" value="NusG, N-terminal domain"/>
    <property type="match status" value="1"/>
</dbReference>
<dbReference type="GO" id="GO:0006353">
    <property type="term" value="P:DNA-templated transcription termination"/>
    <property type="evidence" value="ECO:0007669"/>
    <property type="project" value="UniProtKB-UniRule"/>
</dbReference>
<sequence length="174" mass="19373">MSDSAKWYVVHTYSGYENKVAQNIEKGVENQGFGDRIFEVKIPTETVMEVTADKKREVERKIFPGYVLVKMIITPESWYFVRNIRGVTGFVGSTTEPIPLTEKEVEALGVEVKSVQVNYEAGNSVKIIHGPLEGFVGKVVKVDPDKGQVQVSVSFFGRDTLADLELGEVELAED</sequence>
<dbReference type="GO" id="GO:0005829">
    <property type="term" value="C:cytosol"/>
    <property type="evidence" value="ECO:0007669"/>
    <property type="project" value="TreeGrafter"/>
</dbReference>
<dbReference type="EMBL" id="DVHA01000089">
    <property type="protein sequence ID" value="HIR60463.1"/>
    <property type="molecule type" value="Genomic_DNA"/>
</dbReference>
<dbReference type="HAMAP" id="MF_00948">
    <property type="entry name" value="NusG"/>
    <property type="match status" value="1"/>
</dbReference>
<dbReference type="InterPro" id="IPR005824">
    <property type="entry name" value="KOW"/>
</dbReference>
<dbReference type="GO" id="GO:0006354">
    <property type="term" value="P:DNA-templated transcription elongation"/>
    <property type="evidence" value="ECO:0007669"/>
    <property type="project" value="UniProtKB-UniRule"/>
</dbReference>
<dbReference type="SUPFAM" id="SSF82679">
    <property type="entry name" value="N-utilization substance G protein NusG, N-terminal domain"/>
    <property type="match status" value="1"/>
</dbReference>
<evidence type="ECO:0000259" key="9">
    <source>
        <dbReference type="SMART" id="SM00739"/>
    </source>
</evidence>
<dbReference type="NCBIfam" id="TIGR00922">
    <property type="entry name" value="nusG"/>
    <property type="match status" value="1"/>
</dbReference>
<accession>A0A9D1DWV9</accession>
<evidence type="ECO:0000256" key="6">
    <source>
        <dbReference type="NCBIfam" id="TIGR00922"/>
    </source>
</evidence>
<dbReference type="SMART" id="SM00739">
    <property type="entry name" value="KOW"/>
    <property type="match status" value="1"/>
</dbReference>
<organism evidence="10 11">
    <name type="scientific">Candidatus Faecivivens stercoravium</name>
    <dbReference type="NCBI Taxonomy" id="2840803"/>
    <lineage>
        <taxon>Bacteria</taxon>
        <taxon>Bacillati</taxon>
        <taxon>Bacillota</taxon>
        <taxon>Clostridia</taxon>
        <taxon>Eubacteriales</taxon>
        <taxon>Oscillospiraceae</taxon>
        <taxon>Oscillospiraceae incertae sedis</taxon>
        <taxon>Candidatus Faecivivens</taxon>
    </lineage>
</organism>
<keyword evidence="4 5" id="KW-0804">Transcription</keyword>
<evidence type="ECO:0000256" key="4">
    <source>
        <dbReference type="ARBA" id="ARBA00023163"/>
    </source>
</evidence>
<evidence type="ECO:0000259" key="8">
    <source>
        <dbReference type="SMART" id="SM00738"/>
    </source>
</evidence>
<dbReference type="CDD" id="cd06091">
    <property type="entry name" value="KOW_NusG"/>
    <property type="match status" value="1"/>
</dbReference>